<dbReference type="AlphaFoldDB" id="A0A7J6EVM8"/>
<dbReference type="PANTHER" id="PTHR31826">
    <property type="entry name" value="NICALIN"/>
    <property type="match status" value="1"/>
</dbReference>
<dbReference type="PROSITE" id="PS00018">
    <property type="entry name" value="EF_HAND_1"/>
    <property type="match status" value="1"/>
</dbReference>
<dbReference type="GO" id="GO:0009966">
    <property type="term" value="P:regulation of signal transduction"/>
    <property type="evidence" value="ECO:0007669"/>
    <property type="project" value="InterPro"/>
</dbReference>
<organism evidence="10 11">
    <name type="scientific">Cannabis sativa</name>
    <name type="common">Hemp</name>
    <name type="synonym">Marijuana</name>
    <dbReference type="NCBI Taxonomy" id="3483"/>
    <lineage>
        <taxon>Eukaryota</taxon>
        <taxon>Viridiplantae</taxon>
        <taxon>Streptophyta</taxon>
        <taxon>Embryophyta</taxon>
        <taxon>Tracheophyta</taxon>
        <taxon>Spermatophyta</taxon>
        <taxon>Magnoliopsida</taxon>
        <taxon>eudicotyledons</taxon>
        <taxon>Gunneridae</taxon>
        <taxon>Pentapetalae</taxon>
        <taxon>rosids</taxon>
        <taxon>fabids</taxon>
        <taxon>Rosales</taxon>
        <taxon>Cannabaceae</taxon>
        <taxon>Cannabis</taxon>
    </lineage>
</organism>
<dbReference type="Proteomes" id="UP000583929">
    <property type="component" value="Unassembled WGS sequence"/>
</dbReference>
<keyword evidence="11" id="KW-1185">Reference proteome</keyword>
<dbReference type="InterPro" id="IPR018247">
    <property type="entry name" value="EF_Hand_1_Ca_BS"/>
</dbReference>
<evidence type="ECO:0000256" key="3">
    <source>
        <dbReference type="ARBA" id="ARBA00022692"/>
    </source>
</evidence>
<evidence type="ECO:0000313" key="11">
    <source>
        <dbReference type="Proteomes" id="UP000583929"/>
    </source>
</evidence>
<keyword evidence="8" id="KW-0325">Glycoprotein</keyword>
<feature type="compositionally biased region" description="Basic residues" evidence="9">
    <location>
        <begin position="19"/>
        <end position="32"/>
    </location>
</feature>
<feature type="non-terminal residue" evidence="10">
    <location>
        <position position="103"/>
    </location>
</feature>
<name>A0A7J6EVM8_CANSA</name>
<evidence type="ECO:0000256" key="1">
    <source>
        <dbReference type="ARBA" id="ARBA00004389"/>
    </source>
</evidence>
<dbReference type="Gene3D" id="3.40.630.10">
    <property type="entry name" value="Zn peptidases"/>
    <property type="match status" value="1"/>
</dbReference>
<reference evidence="10 11" key="1">
    <citation type="journal article" date="2020" name="bioRxiv">
        <title>Sequence and annotation of 42 cannabis genomes reveals extensive copy number variation in cannabinoid synthesis and pathogen resistance genes.</title>
        <authorList>
            <person name="Mckernan K.J."/>
            <person name="Helbert Y."/>
            <person name="Kane L.T."/>
            <person name="Ebling H."/>
            <person name="Zhang L."/>
            <person name="Liu B."/>
            <person name="Eaton Z."/>
            <person name="Mclaughlin S."/>
            <person name="Kingan S."/>
            <person name="Baybayan P."/>
            <person name="Concepcion G."/>
            <person name="Jordan M."/>
            <person name="Riva A."/>
            <person name="Barbazuk W."/>
            <person name="Harkins T."/>
        </authorList>
    </citation>
    <scope>NUCLEOTIDE SEQUENCE [LARGE SCALE GENOMIC DNA]</scope>
    <source>
        <strain evidence="11">cv. Jamaican Lion 4</strain>
        <tissue evidence="10">Leaf</tissue>
    </source>
</reference>
<keyword evidence="7" id="KW-0472">Membrane</keyword>
<evidence type="ECO:0000256" key="2">
    <source>
        <dbReference type="ARBA" id="ARBA00007717"/>
    </source>
</evidence>
<evidence type="ECO:0000256" key="7">
    <source>
        <dbReference type="ARBA" id="ARBA00023136"/>
    </source>
</evidence>
<sequence>MKVQIREVTNLNISNWKKKIRRRRRRSRRAAHHQGWLPGLKADGDNQLPTIAIVASYDTFGASPIFFLCSLSMGSDSNGSGAVALLEIARLFSILYSNPNTRG</sequence>
<proteinExistence type="inferred from homology"/>
<evidence type="ECO:0000256" key="4">
    <source>
        <dbReference type="ARBA" id="ARBA00022729"/>
    </source>
</evidence>
<keyword evidence="6" id="KW-1133">Transmembrane helix</keyword>
<evidence type="ECO:0000256" key="8">
    <source>
        <dbReference type="ARBA" id="ARBA00023180"/>
    </source>
</evidence>
<comment type="subcellular location">
    <subcellularLocation>
        <location evidence="1">Endoplasmic reticulum membrane</location>
        <topology evidence="1">Single-pass membrane protein</topology>
    </subcellularLocation>
</comment>
<keyword evidence="3" id="KW-0812">Transmembrane</keyword>
<accession>A0A7J6EVM8</accession>
<dbReference type="InterPro" id="IPR016574">
    <property type="entry name" value="Nicalin"/>
</dbReference>
<evidence type="ECO:0000313" key="10">
    <source>
        <dbReference type="EMBL" id="KAF4362438.1"/>
    </source>
</evidence>
<keyword evidence="4" id="KW-0732">Signal</keyword>
<dbReference type="EMBL" id="JAATIQ010000313">
    <property type="protein sequence ID" value="KAF4362438.1"/>
    <property type="molecule type" value="Genomic_DNA"/>
</dbReference>
<evidence type="ECO:0000256" key="9">
    <source>
        <dbReference type="SAM" id="MobiDB-lite"/>
    </source>
</evidence>
<comment type="similarity">
    <text evidence="2">Belongs to the nicastrin family.</text>
</comment>
<dbReference type="SUPFAM" id="SSF53187">
    <property type="entry name" value="Zn-dependent exopeptidases"/>
    <property type="match status" value="1"/>
</dbReference>
<gene>
    <name evidence="10" type="ORF">G4B88_002067</name>
</gene>
<evidence type="ECO:0000256" key="6">
    <source>
        <dbReference type="ARBA" id="ARBA00022989"/>
    </source>
</evidence>
<protein>
    <submittedName>
        <fullName evidence="10">Uncharacterized protein</fullName>
    </submittedName>
</protein>
<feature type="region of interest" description="Disordered" evidence="9">
    <location>
        <begin position="19"/>
        <end position="38"/>
    </location>
</feature>
<evidence type="ECO:0000256" key="5">
    <source>
        <dbReference type="ARBA" id="ARBA00022824"/>
    </source>
</evidence>
<dbReference type="GO" id="GO:0005789">
    <property type="term" value="C:endoplasmic reticulum membrane"/>
    <property type="evidence" value="ECO:0007669"/>
    <property type="project" value="UniProtKB-SubCell"/>
</dbReference>
<keyword evidence="5" id="KW-0256">Endoplasmic reticulum</keyword>
<comment type="caution">
    <text evidence="10">The sequence shown here is derived from an EMBL/GenBank/DDBJ whole genome shotgun (WGS) entry which is preliminary data.</text>
</comment>